<dbReference type="InterPro" id="IPR056119">
    <property type="entry name" value="DUF7702"/>
</dbReference>
<name>A0AAD5SAW4_9FUNG</name>
<keyword evidence="1" id="KW-1133">Transmembrane helix</keyword>
<protein>
    <recommendedName>
        <fullName evidence="2">DUF7702 domain-containing protein</fullName>
    </recommendedName>
</protein>
<dbReference type="EMBL" id="JADGJD010000439">
    <property type="protein sequence ID" value="KAJ3051063.1"/>
    <property type="molecule type" value="Genomic_DNA"/>
</dbReference>
<proteinExistence type="predicted"/>
<dbReference type="PANTHER" id="PTHR42109:SF2">
    <property type="entry name" value="INTEGRAL MEMBRANE PROTEIN"/>
    <property type="match status" value="1"/>
</dbReference>
<sequence>MSAIPPHYNYATQFGNFSSVPAAAVFAALYVPLFIVYTCKSFQKPGYVPIISAIFSLIRIITWILRALLLTGTNGENLVLFIVYVVFFGTGFSCLLFISFSYLNSAIATYPDHFSKVVITRAGKIYHLVRAIIFVIIALGIWASTLTGRTSLDDTHKARVLSVTTTWLLWAVSVVCLLGSLVVAWSVRNVKHNGMAKTHLALILSSIFIVVRCSFNVAGLYIVPNPTRNEALFYVLNALMEFLALAVLAFIIFLARPKREEEHPMVSEDQAVGVQVFK</sequence>
<evidence type="ECO:0000256" key="1">
    <source>
        <dbReference type="SAM" id="Phobius"/>
    </source>
</evidence>
<keyword evidence="1" id="KW-0812">Transmembrane</keyword>
<feature type="transmembrane region" description="Helical" evidence="1">
    <location>
        <begin position="199"/>
        <end position="222"/>
    </location>
</feature>
<feature type="transmembrane region" description="Helical" evidence="1">
    <location>
        <begin position="46"/>
        <end position="69"/>
    </location>
</feature>
<gene>
    <name evidence="3" type="ORF">HK097_007960</name>
</gene>
<evidence type="ECO:0000313" key="3">
    <source>
        <dbReference type="EMBL" id="KAJ3051063.1"/>
    </source>
</evidence>
<dbReference type="AlphaFoldDB" id="A0AAD5SAW4"/>
<feature type="transmembrane region" description="Helical" evidence="1">
    <location>
        <begin position="125"/>
        <end position="147"/>
    </location>
</feature>
<accession>A0AAD5SAW4</accession>
<feature type="transmembrane region" description="Helical" evidence="1">
    <location>
        <begin position="20"/>
        <end position="39"/>
    </location>
</feature>
<evidence type="ECO:0000259" key="2">
    <source>
        <dbReference type="Pfam" id="PF24800"/>
    </source>
</evidence>
<feature type="transmembrane region" description="Helical" evidence="1">
    <location>
        <begin position="234"/>
        <end position="255"/>
    </location>
</feature>
<feature type="transmembrane region" description="Helical" evidence="1">
    <location>
        <begin position="167"/>
        <end position="187"/>
    </location>
</feature>
<feature type="domain" description="DUF7702" evidence="2">
    <location>
        <begin position="50"/>
        <end position="250"/>
    </location>
</feature>
<keyword evidence="4" id="KW-1185">Reference proteome</keyword>
<feature type="transmembrane region" description="Helical" evidence="1">
    <location>
        <begin position="81"/>
        <end position="104"/>
    </location>
</feature>
<organism evidence="3 4">
    <name type="scientific">Rhizophlyctis rosea</name>
    <dbReference type="NCBI Taxonomy" id="64517"/>
    <lineage>
        <taxon>Eukaryota</taxon>
        <taxon>Fungi</taxon>
        <taxon>Fungi incertae sedis</taxon>
        <taxon>Chytridiomycota</taxon>
        <taxon>Chytridiomycota incertae sedis</taxon>
        <taxon>Chytridiomycetes</taxon>
        <taxon>Rhizophlyctidales</taxon>
        <taxon>Rhizophlyctidaceae</taxon>
        <taxon>Rhizophlyctis</taxon>
    </lineage>
</organism>
<dbReference type="Pfam" id="PF24800">
    <property type="entry name" value="DUF7702"/>
    <property type="match status" value="1"/>
</dbReference>
<keyword evidence="1" id="KW-0472">Membrane</keyword>
<dbReference type="Proteomes" id="UP001212841">
    <property type="component" value="Unassembled WGS sequence"/>
</dbReference>
<evidence type="ECO:0000313" key="4">
    <source>
        <dbReference type="Proteomes" id="UP001212841"/>
    </source>
</evidence>
<dbReference type="PANTHER" id="PTHR42109">
    <property type="entry name" value="UNPLACED GENOMIC SCAFFOLD UM_SCAF_CONTIG_1.265, WHOLE GENOME SHOTGUN SEQUENCE"/>
    <property type="match status" value="1"/>
</dbReference>
<comment type="caution">
    <text evidence="3">The sequence shown here is derived from an EMBL/GenBank/DDBJ whole genome shotgun (WGS) entry which is preliminary data.</text>
</comment>
<reference evidence="3" key="1">
    <citation type="submission" date="2020-05" db="EMBL/GenBank/DDBJ databases">
        <title>Phylogenomic resolution of chytrid fungi.</title>
        <authorList>
            <person name="Stajich J.E."/>
            <person name="Amses K."/>
            <person name="Simmons R."/>
            <person name="Seto K."/>
            <person name="Myers J."/>
            <person name="Bonds A."/>
            <person name="Quandt C.A."/>
            <person name="Barry K."/>
            <person name="Liu P."/>
            <person name="Grigoriev I."/>
            <person name="Longcore J.E."/>
            <person name="James T.Y."/>
        </authorList>
    </citation>
    <scope>NUCLEOTIDE SEQUENCE</scope>
    <source>
        <strain evidence="3">JEL0318</strain>
    </source>
</reference>